<dbReference type="EMBL" id="ACZL01000011">
    <property type="protein sequence ID" value="EHI56298.1"/>
    <property type="molecule type" value="Genomic_DNA"/>
</dbReference>
<comment type="caution">
    <text evidence="5">The sequence shown here is derived from an EMBL/GenBank/DDBJ whole genome shotgun (WGS) entry which is preliminary data.</text>
</comment>
<evidence type="ECO:0000256" key="1">
    <source>
        <dbReference type="ARBA" id="ARBA00022801"/>
    </source>
</evidence>
<keyword evidence="1 4" id="KW-0378">Hydrolase</keyword>
<keyword evidence="3 4" id="KW-0119">Carbohydrate metabolism</keyword>
<dbReference type="Proteomes" id="UP000003011">
    <property type="component" value="Unassembled WGS sequence"/>
</dbReference>
<gene>
    <name evidence="4" type="primary">fbp</name>
    <name evidence="5" type="ORF">HMPREF9333_00578</name>
</gene>
<dbReference type="RefSeq" id="WP_005539708.1">
    <property type="nucleotide sequence ID" value="NZ_JH378830.1"/>
</dbReference>
<dbReference type="OrthoDB" id="9779903at2"/>
<evidence type="ECO:0000256" key="2">
    <source>
        <dbReference type="ARBA" id="ARBA00023211"/>
    </source>
</evidence>
<proteinExistence type="inferred from homology"/>
<dbReference type="PATRIC" id="fig|679200.3.peg.612"/>
<comment type="catalytic activity">
    <reaction evidence="4">
        <text>beta-D-fructose 1,6-bisphosphate + H2O = beta-D-fructose 6-phosphate + phosphate</text>
        <dbReference type="Rhea" id="RHEA:11064"/>
        <dbReference type="ChEBI" id="CHEBI:15377"/>
        <dbReference type="ChEBI" id="CHEBI:32966"/>
        <dbReference type="ChEBI" id="CHEBI:43474"/>
        <dbReference type="ChEBI" id="CHEBI:57634"/>
        <dbReference type="EC" id="3.1.3.11"/>
    </reaction>
</comment>
<comment type="similarity">
    <text evidence="4">Belongs to the FBPase class 3 family.</text>
</comment>
<name>G5GG88_9FIRM</name>
<dbReference type="Pfam" id="PF06874">
    <property type="entry name" value="FBPase_2"/>
    <property type="match status" value="1"/>
</dbReference>
<comment type="pathway">
    <text evidence="4">Carbohydrate biosynthesis; gluconeogenesis.</text>
</comment>
<organism evidence="5 6">
    <name type="scientific">Johnsonella ignava ATCC 51276</name>
    <dbReference type="NCBI Taxonomy" id="679200"/>
    <lineage>
        <taxon>Bacteria</taxon>
        <taxon>Bacillati</taxon>
        <taxon>Bacillota</taxon>
        <taxon>Clostridia</taxon>
        <taxon>Lachnospirales</taxon>
        <taxon>Lachnospiraceae</taxon>
        <taxon>Johnsonella</taxon>
    </lineage>
</organism>
<evidence type="ECO:0000256" key="3">
    <source>
        <dbReference type="ARBA" id="ARBA00023277"/>
    </source>
</evidence>
<dbReference type="UniPathway" id="UPA00138"/>
<dbReference type="STRING" id="679200.HMPREF9333_00578"/>
<dbReference type="GO" id="GO:0006094">
    <property type="term" value="P:gluconeogenesis"/>
    <property type="evidence" value="ECO:0007669"/>
    <property type="project" value="UniProtKB-UniRule"/>
</dbReference>
<evidence type="ECO:0000256" key="4">
    <source>
        <dbReference type="HAMAP-Rule" id="MF_01854"/>
    </source>
</evidence>
<dbReference type="eggNOG" id="COG3855">
    <property type="taxonomic scope" value="Bacteria"/>
</dbReference>
<dbReference type="HAMAP" id="MF_01854">
    <property type="entry name" value="FBPase_class3"/>
    <property type="match status" value="1"/>
</dbReference>
<protein>
    <recommendedName>
        <fullName evidence="4">Fructose-1,6-bisphosphatase class 3</fullName>
        <shortName evidence="4">FBPase class 3</shortName>
        <ecNumber evidence="4">3.1.3.11</ecNumber>
    </recommendedName>
    <alternativeName>
        <fullName evidence="4">D-fructose-1,6-bisphosphate 1-phosphohydrolase class 3</fullName>
    </alternativeName>
</protein>
<dbReference type="InterPro" id="IPR029052">
    <property type="entry name" value="Metallo-depent_PP-like"/>
</dbReference>
<dbReference type="HOGENOM" id="CLU_028392_2_0_9"/>
<dbReference type="InterPro" id="IPR009164">
    <property type="entry name" value="FBPtase_class3"/>
</dbReference>
<reference evidence="5 6" key="1">
    <citation type="submission" date="2011-08" db="EMBL/GenBank/DDBJ databases">
        <title>The Genome Sequence of Johnsonella ignava ATCC 51276.</title>
        <authorList>
            <consortium name="The Broad Institute Genome Sequencing Platform"/>
            <person name="Earl A."/>
            <person name="Ward D."/>
            <person name="Feldgarden M."/>
            <person name="Gevers D."/>
            <person name="Izard J."/>
            <person name="Blanton J.M."/>
            <person name="Baranova O.V."/>
            <person name="Dewhirst F.E."/>
            <person name="Young S.K."/>
            <person name="Zeng Q."/>
            <person name="Gargeya S."/>
            <person name="Fitzgerald M."/>
            <person name="Haas B."/>
            <person name="Abouelleil A."/>
            <person name="Alvarado L."/>
            <person name="Arachchi H.M."/>
            <person name="Berlin A."/>
            <person name="Brown A."/>
            <person name="Chapman S.B."/>
            <person name="Chen Z."/>
            <person name="Dunbar C."/>
            <person name="Freedman E."/>
            <person name="Gearin G."/>
            <person name="Gellesch M."/>
            <person name="Goldberg J."/>
            <person name="Griggs A."/>
            <person name="Gujja S."/>
            <person name="Heiman D."/>
            <person name="Howarth C."/>
            <person name="Larson L."/>
            <person name="Lui A."/>
            <person name="MacDonald P.J.P."/>
            <person name="Montmayeur A."/>
            <person name="Murphy C."/>
            <person name="Neiman D."/>
            <person name="Pearson M."/>
            <person name="Priest M."/>
            <person name="Roberts A."/>
            <person name="Saif S."/>
            <person name="Shea T."/>
            <person name="Shenoy N."/>
            <person name="Sisk P."/>
            <person name="Stolte C."/>
            <person name="Sykes S."/>
            <person name="Wortman J."/>
            <person name="Nusbaum C."/>
            <person name="Birren B."/>
        </authorList>
    </citation>
    <scope>NUCLEOTIDE SEQUENCE [LARGE SCALE GENOMIC DNA]</scope>
    <source>
        <strain evidence="5 6">ATCC 51276</strain>
    </source>
</reference>
<dbReference type="SUPFAM" id="SSF56300">
    <property type="entry name" value="Metallo-dependent phosphatases"/>
    <property type="match status" value="1"/>
</dbReference>
<dbReference type="GO" id="GO:0042132">
    <property type="term" value="F:fructose 1,6-bisphosphate 1-phosphatase activity"/>
    <property type="evidence" value="ECO:0007669"/>
    <property type="project" value="UniProtKB-UniRule"/>
</dbReference>
<sequence length="645" mass="73985">MRDLDYLKLMAGEYPNEKAAVSEIINLRAIQALPKGTEYFFSDLHGEHGAFLHLLKSCSGVIKVKVRDTFGHMLTAKEELELANIIYYPEKSIEKKAEEDSLTDEWISLTIYRLIQVLKLVSTKYTRSKVRKKMPAEFAYIIDELLHVNQLDDNKKLYYSEILNSILDIGVGDKFIIAICGVIQRLTIDHLHIIGDIYDRGPHGDVIMEELIKFDELDIQWGNHDAEWMGAAAGNYACVCSVLRAGISYNNFDILEDAYGINLRKLSMFAAEVYKDDPCTRFKPHLLDKNIYDAVEPTLAAKMHKAIAIILFKVEGALVKRHPEYEMEGRLLLDKIDFSTGMLHINGKEYPMLDTNFPTVDPKDPYKLTAEEEELVESLALSFKHSLLLNKHIQFMYARGSMYLKYNNNLLFHGCIPMNADGEFEGFEIKGKYYKGKEFMDYLEKRIIQAYFLPDDDPRKESATDLMYYLWCGAKSPLFGKDAMRTFENYFIEDAEARKEHMNPYYKLSETEECCNKIFEEFGLPTEGCHIINGHIPVKIKEGQSPIKANGKLYVIDGGLSKAYQKKTGIGGYTLIFNSNNLSLAEHMPFHPEEDSTPKVFVTERMRKRILVGDTDRGKELEKKINDLKELRTAFQKGLIKEKGN</sequence>
<comment type="cofactor">
    <cofactor evidence="4">
        <name>Mn(2+)</name>
        <dbReference type="ChEBI" id="CHEBI:29035"/>
    </cofactor>
</comment>
<accession>G5GG88</accession>
<dbReference type="PIRSF" id="PIRSF000906">
    <property type="entry name" value="FBPtase_Bacill"/>
    <property type="match status" value="1"/>
</dbReference>
<keyword evidence="6" id="KW-1185">Reference proteome</keyword>
<evidence type="ECO:0000313" key="6">
    <source>
        <dbReference type="Proteomes" id="UP000003011"/>
    </source>
</evidence>
<evidence type="ECO:0000313" key="5">
    <source>
        <dbReference type="EMBL" id="EHI56298.1"/>
    </source>
</evidence>
<dbReference type="AlphaFoldDB" id="G5GG88"/>
<dbReference type="EC" id="3.1.3.11" evidence="4"/>
<keyword evidence="2 4" id="KW-0464">Manganese</keyword>